<dbReference type="EMBL" id="AVBC01000019">
    <property type="protein sequence ID" value="ERL52168.1"/>
    <property type="molecule type" value="Genomic_DNA"/>
</dbReference>
<protein>
    <recommendedName>
        <fullName evidence="4">Ketoreductase domain-containing protein</fullName>
    </recommendedName>
</protein>
<dbReference type="STRING" id="1178482.AR456_17615"/>
<evidence type="ECO:0000259" key="4">
    <source>
        <dbReference type="SMART" id="SM00822"/>
    </source>
</evidence>
<comment type="subunit">
    <text evidence="2">Homotetramer.</text>
</comment>
<dbReference type="PATRIC" id="fig|1178482.3.peg.1041"/>
<gene>
    <name evidence="5" type="ORF">BJB45_09385</name>
</gene>
<dbReference type="InterPro" id="IPR057326">
    <property type="entry name" value="KR_dom"/>
</dbReference>
<dbReference type="Proteomes" id="UP000019113">
    <property type="component" value="Unassembled WGS sequence"/>
</dbReference>
<dbReference type="AlphaFoldDB" id="W1N9H8"/>
<keyword evidence="6" id="KW-1185">Reference proteome</keyword>
<dbReference type="InterPro" id="IPR002347">
    <property type="entry name" value="SDR_fam"/>
</dbReference>
<evidence type="ECO:0000313" key="5">
    <source>
        <dbReference type="EMBL" id="ERL52168.1"/>
    </source>
</evidence>
<dbReference type="Gene3D" id="3.40.50.720">
    <property type="entry name" value="NAD(P)-binding Rossmann-like Domain"/>
    <property type="match status" value="1"/>
</dbReference>
<name>W1N9H8_9GAMM</name>
<dbReference type="RefSeq" id="WP_021818000.1">
    <property type="nucleotide sequence ID" value="NZ_AVBC01000019.1"/>
</dbReference>
<evidence type="ECO:0000256" key="3">
    <source>
        <dbReference type="ARBA" id="ARBA00022857"/>
    </source>
</evidence>
<dbReference type="PANTHER" id="PTHR44252:SF3">
    <property type="entry name" value="D-ERYTHRULOSE REDUCTASE-RELATED"/>
    <property type="match status" value="1"/>
</dbReference>
<dbReference type="GO" id="GO:0004090">
    <property type="term" value="F:carbonyl reductase (NADPH) activity"/>
    <property type="evidence" value="ECO:0007669"/>
    <property type="project" value="TreeGrafter"/>
</dbReference>
<dbReference type="SMART" id="SM00822">
    <property type="entry name" value="PKS_KR"/>
    <property type="match status" value="1"/>
</dbReference>
<reference evidence="5 6" key="1">
    <citation type="submission" date="2013-08" db="EMBL/GenBank/DDBJ databases">
        <title>draft genome of Halomonas huanghegensis, strain BJGMM-B45T.</title>
        <authorList>
            <person name="Miao C."/>
            <person name="Wan Y."/>
            <person name="Jin W."/>
        </authorList>
    </citation>
    <scope>NUCLEOTIDE SEQUENCE [LARGE SCALE GENOMIC DNA]</scope>
    <source>
        <strain evidence="5 6">BJGMM-B45</strain>
    </source>
</reference>
<dbReference type="InterPro" id="IPR020904">
    <property type="entry name" value="Sc_DH/Rdtase_CS"/>
</dbReference>
<dbReference type="SUPFAM" id="SSF51735">
    <property type="entry name" value="NAD(P)-binding Rossmann-fold domains"/>
    <property type="match status" value="1"/>
</dbReference>
<evidence type="ECO:0000256" key="1">
    <source>
        <dbReference type="ARBA" id="ARBA00006484"/>
    </source>
</evidence>
<sequence>MNSDDMSLENRILDLHGKRILVTGASSGIGEDIARLLHELGAEPILVGRNPERLGALASELGGCQSLALDITDEAQVSQALGELPALDGLVNCAGISILDAALDIKADDFKRILQTNVVASAMIAREVGRNMVANQRRGAIVNVSSQAASAALQDHLGYCASKGAMDAMTRVLCLELGQHGIRVNSVNPTVTLTPMAEMAWSDPQKSEPMLARIPLQRFATPRDIALPVAFLLSEAAAMISGACLPIDGGYTAA</sequence>
<dbReference type="InterPro" id="IPR036291">
    <property type="entry name" value="NAD(P)-bd_dom_sf"/>
</dbReference>
<dbReference type="GO" id="GO:0050038">
    <property type="term" value="F:L-xylulose reductase (NADPH) activity"/>
    <property type="evidence" value="ECO:0007669"/>
    <property type="project" value="TreeGrafter"/>
</dbReference>
<feature type="domain" description="Ketoreductase" evidence="4">
    <location>
        <begin position="18"/>
        <end position="194"/>
    </location>
</feature>
<dbReference type="PANTHER" id="PTHR44252">
    <property type="entry name" value="D-ERYTHRULOSE REDUCTASE"/>
    <property type="match status" value="1"/>
</dbReference>
<dbReference type="GO" id="GO:0005997">
    <property type="term" value="P:xylulose metabolic process"/>
    <property type="evidence" value="ECO:0007669"/>
    <property type="project" value="TreeGrafter"/>
</dbReference>
<accession>W1N9H8</accession>
<evidence type="ECO:0000256" key="2">
    <source>
        <dbReference type="ARBA" id="ARBA00011881"/>
    </source>
</evidence>
<dbReference type="GO" id="GO:0006006">
    <property type="term" value="P:glucose metabolic process"/>
    <property type="evidence" value="ECO:0007669"/>
    <property type="project" value="TreeGrafter"/>
</dbReference>
<keyword evidence="3" id="KW-0521">NADP</keyword>
<proteinExistence type="inferred from homology"/>
<evidence type="ECO:0000313" key="6">
    <source>
        <dbReference type="Proteomes" id="UP000019113"/>
    </source>
</evidence>
<comment type="similarity">
    <text evidence="1">Belongs to the short-chain dehydrogenases/reductases (SDR) family.</text>
</comment>
<organism evidence="5 6">
    <name type="scientific">Halomonas huangheensis</name>
    <dbReference type="NCBI Taxonomy" id="1178482"/>
    <lineage>
        <taxon>Bacteria</taxon>
        <taxon>Pseudomonadati</taxon>
        <taxon>Pseudomonadota</taxon>
        <taxon>Gammaproteobacteria</taxon>
        <taxon>Oceanospirillales</taxon>
        <taxon>Halomonadaceae</taxon>
        <taxon>Halomonas</taxon>
    </lineage>
</organism>
<dbReference type="eggNOG" id="COG1028">
    <property type="taxonomic scope" value="Bacteria"/>
</dbReference>
<dbReference type="InterPro" id="IPR051737">
    <property type="entry name" value="L-xylulose/Carbonyl_redctase"/>
</dbReference>
<dbReference type="Pfam" id="PF13561">
    <property type="entry name" value="adh_short_C2"/>
    <property type="match status" value="1"/>
</dbReference>
<dbReference type="PROSITE" id="PS00061">
    <property type="entry name" value="ADH_SHORT"/>
    <property type="match status" value="1"/>
</dbReference>
<dbReference type="PRINTS" id="PR00081">
    <property type="entry name" value="GDHRDH"/>
</dbReference>
<dbReference type="FunFam" id="3.40.50.720:FF:000084">
    <property type="entry name" value="Short-chain dehydrogenase reductase"/>
    <property type="match status" value="1"/>
</dbReference>
<comment type="caution">
    <text evidence="5">The sequence shown here is derived from an EMBL/GenBank/DDBJ whole genome shotgun (WGS) entry which is preliminary data.</text>
</comment>
<dbReference type="PRINTS" id="PR00080">
    <property type="entry name" value="SDRFAMILY"/>
</dbReference>